<keyword evidence="2" id="KW-1185">Reference proteome</keyword>
<evidence type="ECO:0000313" key="1">
    <source>
        <dbReference type="EMBL" id="KZC11020.1"/>
    </source>
</evidence>
<protein>
    <submittedName>
        <fullName evidence="1">Uncharacterized protein</fullName>
    </submittedName>
</protein>
<sequence>MGNPAVNQTTRERVYDRLKIMKGNPWVRTIDNQSNFRWRVHEITVEAFFHVVTPSLLEGSLPRTDKNIKLFVAVFYPDSV</sequence>
<evidence type="ECO:0000313" key="2">
    <source>
        <dbReference type="Proteomes" id="UP000076502"/>
    </source>
</evidence>
<accession>A0A154PIK1</accession>
<organism evidence="1 2">
    <name type="scientific">Dufourea novaeangliae</name>
    <name type="common">Sweat bee</name>
    <dbReference type="NCBI Taxonomy" id="178035"/>
    <lineage>
        <taxon>Eukaryota</taxon>
        <taxon>Metazoa</taxon>
        <taxon>Ecdysozoa</taxon>
        <taxon>Arthropoda</taxon>
        <taxon>Hexapoda</taxon>
        <taxon>Insecta</taxon>
        <taxon>Pterygota</taxon>
        <taxon>Neoptera</taxon>
        <taxon>Endopterygota</taxon>
        <taxon>Hymenoptera</taxon>
        <taxon>Apocrita</taxon>
        <taxon>Aculeata</taxon>
        <taxon>Apoidea</taxon>
        <taxon>Anthophila</taxon>
        <taxon>Halictidae</taxon>
        <taxon>Rophitinae</taxon>
        <taxon>Dufourea</taxon>
    </lineage>
</organism>
<dbReference type="EMBL" id="KQ434899">
    <property type="protein sequence ID" value="KZC11020.1"/>
    <property type="molecule type" value="Genomic_DNA"/>
</dbReference>
<proteinExistence type="predicted"/>
<name>A0A154PIK1_DUFNO</name>
<reference evidence="1 2" key="1">
    <citation type="submission" date="2015-07" db="EMBL/GenBank/DDBJ databases">
        <title>The genome of Dufourea novaeangliae.</title>
        <authorList>
            <person name="Pan H."/>
            <person name="Kapheim K."/>
        </authorList>
    </citation>
    <scope>NUCLEOTIDE SEQUENCE [LARGE SCALE GENOMIC DNA]</scope>
    <source>
        <strain evidence="1">0120121106</strain>
        <tissue evidence="1">Whole body</tissue>
    </source>
</reference>
<dbReference type="AlphaFoldDB" id="A0A154PIK1"/>
<gene>
    <name evidence="1" type="ORF">WN55_01720</name>
</gene>
<dbReference type="Proteomes" id="UP000076502">
    <property type="component" value="Unassembled WGS sequence"/>
</dbReference>